<dbReference type="AlphaFoldDB" id="A0A0D0LKM0"/>
<evidence type="ECO:0000313" key="26">
    <source>
        <dbReference type="EMBL" id="KIQ20556.1"/>
    </source>
</evidence>
<evidence type="ECO:0000256" key="2">
    <source>
        <dbReference type="ARBA" id="ARBA00002714"/>
    </source>
</evidence>
<feature type="domain" description="Mur ligase C-terminal" evidence="24">
    <location>
        <begin position="288"/>
        <end position="412"/>
    </location>
</feature>
<dbReference type="InterPro" id="IPR018109">
    <property type="entry name" value="Folylpolyglutamate_synth_CS"/>
</dbReference>
<evidence type="ECO:0000256" key="8">
    <source>
        <dbReference type="ARBA" id="ARBA00013025"/>
    </source>
</evidence>
<dbReference type="NCBIfam" id="TIGR01499">
    <property type="entry name" value="folC"/>
    <property type="match status" value="1"/>
</dbReference>
<accession>A0A0D0LKM0</accession>
<evidence type="ECO:0000256" key="6">
    <source>
        <dbReference type="ARBA" id="ARBA00011245"/>
    </source>
</evidence>
<keyword evidence="12 23" id="KW-0547">Nucleotide-binding</keyword>
<keyword evidence="11" id="KW-0479">Metal-binding</keyword>
<evidence type="ECO:0000259" key="25">
    <source>
        <dbReference type="Pfam" id="PF08245"/>
    </source>
</evidence>
<dbReference type="EC" id="6.3.2.12" evidence="7"/>
<keyword evidence="14" id="KW-0460">Magnesium</keyword>
<dbReference type="InterPro" id="IPR004101">
    <property type="entry name" value="Mur_ligase_C"/>
</dbReference>
<evidence type="ECO:0000256" key="5">
    <source>
        <dbReference type="ARBA" id="ARBA00008276"/>
    </source>
</evidence>
<evidence type="ECO:0000256" key="23">
    <source>
        <dbReference type="PIRNR" id="PIRNR001563"/>
    </source>
</evidence>
<dbReference type="Pfam" id="PF08245">
    <property type="entry name" value="Mur_ligase_M"/>
    <property type="match status" value="1"/>
</dbReference>
<evidence type="ECO:0000259" key="24">
    <source>
        <dbReference type="Pfam" id="PF02875"/>
    </source>
</evidence>
<dbReference type="InterPro" id="IPR036565">
    <property type="entry name" value="Mur-like_cat_sf"/>
</dbReference>
<reference evidence="26 27" key="1">
    <citation type="submission" date="2014-12" db="EMBL/GenBank/DDBJ databases">
        <title>16Stimator: statistical estimation of ribosomal gene copy numbers from draft genome assemblies.</title>
        <authorList>
            <person name="Perisin M.A."/>
            <person name="Vetter M."/>
            <person name="Gilbert J.A."/>
            <person name="Bergelson J."/>
        </authorList>
    </citation>
    <scope>NUCLEOTIDE SEQUENCE [LARGE SCALE GENOMIC DNA]</scope>
    <source>
        <strain evidence="26 27">MEDvA23</strain>
    </source>
</reference>
<dbReference type="RefSeq" id="WP_042582180.1">
    <property type="nucleotide sequence ID" value="NZ_JXQQ01000097.1"/>
</dbReference>
<comment type="catalytic activity">
    <reaction evidence="19">
        <text>(6S)-5,6,7,8-tetrahydrofolyl-(gamma-L-Glu)(n) + L-glutamate + ATP = (6S)-5,6,7,8-tetrahydrofolyl-(gamma-L-Glu)(n+1) + ADP + phosphate + H(+)</text>
        <dbReference type="Rhea" id="RHEA:10580"/>
        <dbReference type="Rhea" id="RHEA-COMP:14738"/>
        <dbReference type="Rhea" id="RHEA-COMP:14740"/>
        <dbReference type="ChEBI" id="CHEBI:15378"/>
        <dbReference type="ChEBI" id="CHEBI:29985"/>
        <dbReference type="ChEBI" id="CHEBI:30616"/>
        <dbReference type="ChEBI" id="CHEBI:43474"/>
        <dbReference type="ChEBI" id="CHEBI:141005"/>
        <dbReference type="ChEBI" id="CHEBI:456216"/>
        <dbReference type="EC" id="6.3.2.17"/>
    </reaction>
</comment>
<comment type="catalytic activity">
    <reaction evidence="20">
        <text>10-formyltetrahydrofolyl-(gamma-L-Glu)(n) + L-glutamate + ATP = 10-formyltetrahydrofolyl-(gamma-L-Glu)(n+1) + ADP + phosphate + H(+)</text>
        <dbReference type="Rhea" id="RHEA:51904"/>
        <dbReference type="Rhea" id="RHEA-COMP:13088"/>
        <dbReference type="Rhea" id="RHEA-COMP:14300"/>
        <dbReference type="ChEBI" id="CHEBI:15378"/>
        <dbReference type="ChEBI" id="CHEBI:29985"/>
        <dbReference type="ChEBI" id="CHEBI:30616"/>
        <dbReference type="ChEBI" id="CHEBI:43474"/>
        <dbReference type="ChEBI" id="CHEBI:134413"/>
        <dbReference type="ChEBI" id="CHEBI:456216"/>
        <dbReference type="EC" id="6.3.2.17"/>
    </reaction>
</comment>
<evidence type="ECO:0000256" key="10">
    <source>
        <dbReference type="ARBA" id="ARBA00022598"/>
    </source>
</evidence>
<keyword evidence="15" id="KW-0289">Folate biosynthesis</keyword>
<evidence type="ECO:0000256" key="16">
    <source>
        <dbReference type="ARBA" id="ARBA00030048"/>
    </source>
</evidence>
<dbReference type="SUPFAM" id="SSF53623">
    <property type="entry name" value="MurD-like peptide ligases, catalytic domain"/>
    <property type="match status" value="1"/>
</dbReference>
<dbReference type="InterPro" id="IPR013221">
    <property type="entry name" value="Mur_ligase_cen"/>
</dbReference>
<comment type="pathway">
    <text evidence="3">Cofactor biosynthesis; tetrahydrofolate biosynthesis; 7,8-dihydrofolate from 2-amino-4-hydroxy-6-hydroxymethyl-7,8-dihydropteridine diphosphate and 4-aminobenzoate: step 2/2.</text>
</comment>
<dbReference type="GO" id="GO:0005737">
    <property type="term" value="C:cytoplasm"/>
    <property type="evidence" value="ECO:0007669"/>
    <property type="project" value="TreeGrafter"/>
</dbReference>
<comment type="pathway">
    <text evidence="4">Cofactor biosynthesis; tetrahydrofolylpolyglutamate biosynthesis.</text>
</comment>
<evidence type="ECO:0000256" key="9">
    <source>
        <dbReference type="ARBA" id="ARBA00019357"/>
    </source>
</evidence>
<feature type="domain" description="Mur ligase central" evidence="25">
    <location>
        <begin position="48"/>
        <end position="221"/>
    </location>
</feature>
<dbReference type="PROSITE" id="PS01011">
    <property type="entry name" value="FOLYLPOLYGLU_SYNT_1"/>
    <property type="match status" value="1"/>
</dbReference>
<dbReference type="GO" id="GO:0004326">
    <property type="term" value="F:tetrahydrofolylpolyglutamate synthase activity"/>
    <property type="evidence" value="ECO:0007669"/>
    <property type="project" value="UniProtKB-EC"/>
</dbReference>
<comment type="function">
    <text evidence="2">Functions in two distinct reactions of the de novo folate biosynthetic pathway. Catalyzes the addition of a glutamate residue to dihydropteroate (7,8-dihydropteroate or H2Pte) to form dihydrofolate (7,8-dihydrofolate monoglutamate or H2Pte-Glu). Also catalyzes successive additions of L-glutamate to tetrahydrofolate or 10-formyltetrahydrofolate or 5,10-methylenetetrahydrofolate, leading to folylpolyglutamate derivatives.</text>
</comment>
<evidence type="ECO:0000256" key="12">
    <source>
        <dbReference type="ARBA" id="ARBA00022741"/>
    </source>
</evidence>
<comment type="caution">
    <text evidence="26">The sequence shown here is derived from an EMBL/GenBank/DDBJ whole genome shotgun (WGS) entry which is preliminary data.</text>
</comment>
<dbReference type="Pfam" id="PF02875">
    <property type="entry name" value="Mur_ligase_C"/>
    <property type="match status" value="1"/>
</dbReference>
<gene>
    <name evidence="26" type="ORF">RT97_28315</name>
</gene>
<comment type="similarity">
    <text evidence="5 23">Belongs to the folylpolyglutamate synthase family.</text>
</comment>
<evidence type="ECO:0000256" key="17">
    <source>
        <dbReference type="ARBA" id="ARBA00030592"/>
    </source>
</evidence>
<evidence type="ECO:0000256" key="15">
    <source>
        <dbReference type="ARBA" id="ARBA00022909"/>
    </source>
</evidence>
<dbReference type="UniPathway" id="UPA00077">
    <property type="reaction ID" value="UER00157"/>
</dbReference>
<evidence type="ECO:0000256" key="7">
    <source>
        <dbReference type="ARBA" id="ARBA00013023"/>
    </source>
</evidence>
<dbReference type="GO" id="GO:0046872">
    <property type="term" value="F:metal ion binding"/>
    <property type="evidence" value="ECO:0007669"/>
    <property type="project" value="UniProtKB-KW"/>
</dbReference>
<dbReference type="Gene3D" id="3.90.190.20">
    <property type="entry name" value="Mur ligase, C-terminal domain"/>
    <property type="match status" value="1"/>
</dbReference>
<evidence type="ECO:0000256" key="4">
    <source>
        <dbReference type="ARBA" id="ARBA00005150"/>
    </source>
</evidence>
<name>A0A0D0LKM0_VARPD</name>
<sequence>MPASMETLNDWLARAEQLHPKNIELGLERAKEMAGRLGLKFGCPVITVAGTNGKGSTCAMLESILTHAGYRTAVFTSPHLVHFEERLRLKGESADASKLIASFEVVEKVRGDMPLTYFEFTTLGILHCMIQEKPDVAILEVGLGGRLDAVNIIDADCAVITSIDLDHMEYLGPDRESIGFEKAGILRAGKAAIVSDPMPPQSVIDHANAIGADLWRFGTDFNVSGDKQQWGWSGRGRRYSGLAYPALRGANQLINAAGVLAALEALRPQLPITAQAVRNGLAMVELPGRFQIVPGEPALVLDVAHNAHAVAALAENLDAMGFFPTTHGVFGVMADKDLAPILARIGPMIDRWYFTDLPTPRAAKAADLLAAWQAQNTRADASGSVHPGPMDALRAAIGHADPADRIVVFGSFFTVGGVLENGTPRLQAKHLSPGG</sequence>
<protein>
    <recommendedName>
        <fullName evidence="9">Dihydrofolate synthase/folylpolyglutamate synthase</fullName>
        <ecNumber evidence="7">6.3.2.12</ecNumber>
        <ecNumber evidence="8">6.3.2.17</ecNumber>
    </recommendedName>
    <alternativeName>
        <fullName evidence="18">Folylpoly-gamma-glutamate synthetase-dihydrofolate synthetase</fullName>
    </alternativeName>
    <alternativeName>
        <fullName evidence="16">Folylpolyglutamate synthetase</fullName>
    </alternativeName>
    <alternativeName>
        <fullName evidence="17">Tetrahydrofolylpolyglutamate synthase</fullName>
    </alternativeName>
</protein>
<evidence type="ECO:0000256" key="14">
    <source>
        <dbReference type="ARBA" id="ARBA00022842"/>
    </source>
</evidence>
<keyword evidence="10 23" id="KW-0436">Ligase</keyword>
<dbReference type="NCBIfam" id="NF008101">
    <property type="entry name" value="PRK10846.1"/>
    <property type="match status" value="1"/>
</dbReference>
<evidence type="ECO:0000256" key="22">
    <source>
        <dbReference type="ARBA" id="ARBA00049161"/>
    </source>
</evidence>
<dbReference type="GO" id="GO:0046654">
    <property type="term" value="P:tetrahydrofolate biosynthetic process"/>
    <property type="evidence" value="ECO:0007669"/>
    <property type="project" value="UniProtKB-UniPathway"/>
</dbReference>
<evidence type="ECO:0000256" key="1">
    <source>
        <dbReference type="ARBA" id="ARBA00001946"/>
    </source>
</evidence>
<evidence type="ECO:0000256" key="11">
    <source>
        <dbReference type="ARBA" id="ARBA00022723"/>
    </source>
</evidence>
<dbReference type="Proteomes" id="UP000032067">
    <property type="component" value="Unassembled WGS sequence"/>
</dbReference>
<comment type="subunit">
    <text evidence="6">Monomer.</text>
</comment>
<dbReference type="FunFam" id="3.40.1190.10:FF:000004">
    <property type="entry name" value="Dihydrofolate synthase/folylpolyglutamate synthase"/>
    <property type="match status" value="1"/>
</dbReference>
<dbReference type="SUPFAM" id="SSF53244">
    <property type="entry name" value="MurD-like peptide ligases, peptide-binding domain"/>
    <property type="match status" value="1"/>
</dbReference>
<dbReference type="PIRSF" id="PIRSF001563">
    <property type="entry name" value="Folylpolyglu_synth"/>
    <property type="match status" value="1"/>
</dbReference>
<evidence type="ECO:0000256" key="20">
    <source>
        <dbReference type="ARBA" id="ARBA00047808"/>
    </source>
</evidence>
<proteinExistence type="inferred from homology"/>
<dbReference type="PANTHER" id="PTHR11136:SF0">
    <property type="entry name" value="DIHYDROFOLATE SYNTHETASE-RELATED"/>
    <property type="match status" value="1"/>
</dbReference>
<comment type="catalytic activity">
    <reaction evidence="22">
        <text>7,8-dihydropteroate + L-glutamate + ATP = 7,8-dihydrofolate + ADP + phosphate + H(+)</text>
        <dbReference type="Rhea" id="RHEA:23584"/>
        <dbReference type="ChEBI" id="CHEBI:15378"/>
        <dbReference type="ChEBI" id="CHEBI:17839"/>
        <dbReference type="ChEBI" id="CHEBI:29985"/>
        <dbReference type="ChEBI" id="CHEBI:30616"/>
        <dbReference type="ChEBI" id="CHEBI:43474"/>
        <dbReference type="ChEBI" id="CHEBI:57451"/>
        <dbReference type="ChEBI" id="CHEBI:456216"/>
        <dbReference type="EC" id="6.3.2.12"/>
    </reaction>
</comment>
<organism evidence="26 27">
    <name type="scientific">Variovorax paradoxus</name>
    <dbReference type="NCBI Taxonomy" id="34073"/>
    <lineage>
        <taxon>Bacteria</taxon>
        <taxon>Pseudomonadati</taxon>
        <taxon>Pseudomonadota</taxon>
        <taxon>Betaproteobacteria</taxon>
        <taxon>Burkholderiales</taxon>
        <taxon>Comamonadaceae</taxon>
        <taxon>Variovorax</taxon>
    </lineage>
</organism>
<dbReference type="Gene3D" id="3.40.1190.10">
    <property type="entry name" value="Mur-like, catalytic domain"/>
    <property type="match status" value="1"/>
</dbReference>
<dbReference type="GO" id="GO:0008841">
    <property type="term" value="F:dihydrofolate synthase activity"/>
    <property type="evidence" value="ECO:0007669"/>
    <property type="project" value="UniProtKB-EC"/>
</dbReference>
<evidence type="ECO:0000256" key="21">
    <source>
        <dbReference type="ARBA" id="ARBA00049035"/>
    </source>
</evidence>
<dbReference type="PANTHER" id="PTHR11136">
    <property type="entry name" value="FOLYLPOLYGLUTAMATE SYNTHASE-RELATED"/>
    <property type="match status" value="1"/>
</dbReference>
<evidence type="ECO:0000256" key="13">
    <source>
        <dbReference type="ARBA" id="ARBA00022840"/>
    </source>
</evidence>
<keyword evidence="13 23" id="KW-0067">ATP-binding</keyword>
<dbReference type="InterPro" id="IPR036615">
    <property type="entry name" value="Mur_ligase_C_dom_sf"/>
</dbReference>
<evidence type="ECO:0000313" key="27">
    <source>
        <dbReference type="Proteomes" id="UP000032067"/>
    </source>
</evidence>
<dbReference type="OrthoDB" id="9809356at2"/>
<dbReference type="EMBL" id="JXQQ01000097">
    <property type="protein sequence ID" value="KIQ20556.1"/>
    <property type="molecule type" value="Genomic_DNA"/>
</dbReference>
<evidence type="ECO:0000256" key="3">
    <source>
        <dbReference type="ARBA" id="ARBA00004799"/>
    </source>
</evidence>
<dbReference type="EC" id="6.3.2.17" evidence="8"/>
<comment type="catalytic activity">
    <reaction evidence="21">
        <text>(6R)-5,10-methylenetetrahydrofolyl-(gamma-L-Glu)(n) + L-glutamate + ATP = (6R)-5,10-methylenetetrahydrofolyl-(gamma-L-Glu)(n+1) + ADP + phosphate + H(+)</text>
        <dbReference type="Rhea" id="RHEA:51912"/>
        <dbReference type="Rhea" id="RHEA-COMP:13257"/>
        <dbReference type="Rhea" id="RHEA-COMP:13258"/>
        <dbReference type="ChEBI" id="CHEBI:15378"/>
        <dbReference type="ChEBI" id="CHEBI:29985"/>
        <dbReference type="ChEBI" id="CHEBI:30616"/>
        <dbReference type="ChEBI" id="CHEBI:43474"/>
        <dbReference type="ChEBI" id="CHEBI:136572"/>
        <dbReference type="ChEBI" id="CHEBI:456216"/>
        <dbReference type="EC" id="6.3.2.17"/>
    </reaction>
</comment>
<dbReference type="GO" id="GO:0005524">
    <property type="term" value="F:ATP binding"/>
    <property type="evidence" value="ECO:0007669"/>
    <property type="project" value="UniProtKB-KW"/>
</dbReference>
<dbReference type="GO" id="GO:0046656">
    <property type="term" value="P:folic acid biosynthetic process"/>
    <property type="evidence" value="ECO:0007669"/>
    <property type="project" value="UniProtKB-KW"/>
</dbReference>
<evidence type="ECO:0000256" key="19">
    <source>
        <dbReference type="ARBA" id="ARBA00047493"/>
    </source>
</evidence>
<dbReference type="InterPro" id="IPR001645">
    <property type="entry name" value="Folylpolyglutamate_synth"/>
</dbReference>
<evidence type="ECO:0000256" key="18">
    <source>
        <dbReference type="ARBA" id="ARBA00032510"/>
    </source>
</evidence>
<comment type="cofactor">
    <cofactor evidence="1">
        <name>Mg(2+)</name>
        <dbReference type="ChEBI" id="CHEBI:18420"/>
    </cofactor>
</comment>